<evidence type="ECO:0000259" key="3">
    <source>
        <dbReference type="Pfam" id="PF04428"/>
    </source>
</evidence>
<dbReference type="Proteomes" id="UP000005222">
    <property type="component" value="Chromosome L"/>
</dbReference>
<dbReference type="Gene3D" id="3.30.200.20">
    <property type="entry name" value="Phosphorylase Kinase, domain 1"/>
    <property type="match status" value="1"/>
</dbReference>
<comment type="similarity">
    <text evidence="1">Belongs to the choline/ethanolamine kinase family.</text>
</comment>
<accession>G8Y6P2</accession>
<dbReference type="AlphaFoldDB" id="G8Y6P2"/>
<organism evidence="5 6">
    <name type="scientific">Pichia sorbitophila (strain ATCC MYA-4447 / BCRC 22081 / CBS 7064 / NBRC 10061 / NRRL Y-12695)</name>
    <name type="common">Hybrid yeast</name>
    <dbReference type="NCBI Taxonomy" id="559304"/>
    <lineage>
        <taxon>Eukaryota</taxon>
        <taxon>Fungi</taxon>
        <taxon>Dikarya</taxon>
        <taxon>Ascomycota</taxon>
        <taxon>Saccharomycotina</taxon>
        <taxon>Pichiomycetes</taxon>
        <taxon>Debaryomycetaceae</taxon>
        <taxon>Millerozyma</taxon>
    </lineage>
</organism>
<evidence type="ECO:0000313" key="4">
    <source>
        <dbReference type="EMBL" id="CCE83241.1"/>
    </source>
</evidence>
<dbReference type="GO" id="GO:0004103">
    <property type="term" value="F:choline kinase activity"/>
    <property type="evidence" value="ECO:0007669"/>
    <property type="project" value="TreeGrafter"/>
</dbReference>
<dbReference type="Gene3D" id="3.90.1200.10">
    <property type="match status" value="1"/>
</dbReference>
<protein>
    <submittedName>
        <fullName evidence="5">Piso0_003813 protein</fullName>
    </submittedName>
</protein>
<keyword evidence="6" id="KW-1185">Reference proteome</keyword>
<dbReference type="STRING" id="559304.G8Y6P2"/>
<dbReference type="PANTHER" id="PTHR22603:SF93">
    <property type="entry name" value="RE24176P"/>
    <property type="match status" value="1"/>
</dbReference>
<dbReference type="InterPro" id="IPR011009">
    <property type="entry name" value="Kinase-like_dom_sf"/>
</dbReference>
<dbReference type="GO" id="GO:0004305">
    <property type="term" value="F:ethanolamine kinase activity"/>
    <property type="evidence" value="ECO:0007669"/>
    <property type="project" value="TreeGrafter"/>
</dbReference>
<dbReference type="PANTHER" id="PTHR22603">
    <property type="entry name" value="CHOLINE/ETHANOALAMINE KINASE"/>
    <property type="match status" value="1"/>
</dbReference>
<evidence type="ECO:0000313" key="6">
    <source>
        <dbReference type="Proteomes" id="UP000005222"/>
    </source>
</evidence>
<reference evidence="6" key="2">
    <citation type="journal article" date="2012" name="G3 (Bethesda)">
        <title>Pichia sorbitophila, an interspecies yeast hybrid reveals early steps of genome resolution following polyploidization.</title>
        <authorList>
            <person name="Leh Louis V."/>
            <person name="Despons L."/>
            <person name="Friedrich A."/>
            <person name="Martin T."/>
            <person name="Durrens P."/>
            <person name="Casaregola S."/>
            <person name="Neuveglise C."/>
            <person name="Fairhead C."/>
            <person name="Marck C."/>
            <person name="Cruz J.A."/>
            <person name="Straub M.L."/>
            <person name="Kugler V."/>
            <person name="Sacerdot C."/>
            <person name="Uzunov Z."/>
            <person name="Thierry A."/>
            <person name="Weiss S."/>
            <person name="Bleykasten C."/>
            <person name="De Montigny J."/>
            <person name="Jacques N."/>
            <person name="Jung P."/>
            <person name="Lemaire M."/>
            <person name="Mallet S."/>
            <person name="Morel G."/>
            <person name="Richard G.F."/>
            <person name="Sarkar A."/>
            <person name="Savel G."/>
            <person name="Schacherer J."/>
            <person name="Seret M.L."/>
            <person name="Talla E."/>
            <person name="Samson G."/>
            <person name="Jubin C."/>
            <person name="Poulain J."/>
            <person name="Vacherie B."/>
            <person name="Barbe V."/>
            <person name="Pelletier E."/>
            <person name="Sherman D.J."/>
            <person name="Westhof E."/>
            <person name="Weissenbach J."/>
            <person name="Baret P.V."/>
            <person name="Wincker P."/>
            <person name="Gaillardin C."/>
            <person name="Dujon B."/>
            <person name="Souciet J.L."/>
        </authorList>
    </citation>
    <scope>NUCLEOTIDE SEQUENCE [LARGE SCALE GENOMIC DNA]</scope>
    <source>
        <strain evidence="6">ATCC MYA-4447 / BCRC 22081 / CBS 7064 / NBRC 10061 / NRRL Y-12695</strain>
    </source>
</reference>
<dbReference type="CDD" id="cd05157">
    <property type="entry name" value="ETNK_euk"/>
    <property type="match status" value="1"/>
</dbReference>
<dbReference type="InParanoid" id="G8Y6P2"/>
<evidence type="ECO:0000256" key="2">
    <source>
        <dbReference type="SAM" id="MobiDB-lite"/>
    </source>
</evidence>
<proteinExistence type="inferred from homology"/>
<reference evidence="5" key="1">
    <citation type="submission" date="2011-10" db="EMBL/GenBank/DDBJ databases">
        <authorList>
            <person name="Genoscope - CEA"/>
        </authorList>
    </citation>
    <scope>NUCLEOTIDE SEQUENCE</scope>
</reference>
<feature type="domain" description="Choline kinase N-terminal" evidence="3">
    <location>
        <begin position="60"/>
        <end position="104"/>
    </location>
</feature>
<evidence type="ECO:0000313" key="5">
    <source>
        <dbReference type="EMBL" id="CCE84272.1"/>
    </source>
</evidence>
<dbReference type="Pfam" id="PF04428">
    <property type="entry name" value="Choline_kin_N"/>
    <property type="match status" value="1"/>
</dbReference>
<dbReference type="InterPro" id="IPR007521">
    <property type="entry name" value="Choline_kin_N"/>
</dbReference>
<dbReference type="FunCoup" id="G8Y6P2">
    <property type="interactions" value="587"/>
</dbReference>
<dbReference type="OrthoDB" id="10267235at2759"/>
<dbReference type="SUPFAM" id="SSF56112">
    <property type="entry name" value="Protein kinase-like (PK-like)"/>
    <property type="match status" value="1"/>
</dbReference>
<dbReference type="EMBL" id="FO082048">
    <property type="protein sequence ID" value="CCE84272.1"/>
    <property type="molecule type" value="Genomic_DNA"/>
</dbReference>
<feature type="region of interest" description="Disordered" evidence="2">
    <location>
        <begin position="1"/>
        <end position="53"/>
    </location>
</feature>
<dbReference type="Proteomes" id="UP000005222">
    <property type="component" value="Chromosome K"/>
</dbReference>
<dbReference type="HOGENOM" id="CLU_012712_4_2_1"/>
<gene>
    <name evidence="5" type="primary">Piso0_003813</name>
    <name evidence="4" type="ORF">GNLVRS01_PISO0K03134g</name>
    <name evidence="5" type="ORF">GNLVRS01_PISO0L03135g</name>
</gene>
<dbReference type="eggNOG" id="KOG2686">
    <property type="taxonomic scope" value="Eukaryota"/>
</dbReference>
<feature type="compositionally biased region" description="Low complexity" evidence="2">
    <location>
        <begin position="23"/>
        <end position="38"/>
    </location>
</feature>
<dbReference type="EMBL" id="FO082049">
    <property type="protein sequence ID" value="CCE83241.1"/>
    <property type="molecule type" value="Genomic_DNA"/>
</dbReference>
<dbReference type="GO" id="GO:0005737">
    <property type="term" value="C:cytoplasm"/>
    <property type="evidence" value="ECO:0007669"/>
    <property type="project" value="TreeGrafter"/>
</dbReference>
<dbReference type="GO" id="GO:0006646">
    <property type="term" value="P:phosphatidylethanolamine biosynthetic process"/>
    <property type="evidence" value="ECO:0007669"/>
    <property type="project" value="TreeGrafter"/>
</dbReference>
<dbReference type="Pfam" id="PF01633">
    <property type="entry name" value="Choline_kinase"/>
    <property type="match status" value="1"/>
</dbReference>
<sequence>MEITHNAKASNNQSRSRSRSRNRNSASAPRSTSSSRRPVFSRRRSLSSSSTQKIVVKNTHIDSDKSVPTVHAVLDNTMPIDFFKEDVIALIRALKISKWHRRQLVPSELIVQRISGALTNSIYKIEYHDESDVGGVQVPSLLLRVYGKNVDSIIDRESELKTLVKLSQKSIGPKLLGIFSNGRFEQFLEGFDPLDKHSIRNEAISQMIGRRMKDLHYKVEIDPESFNSPLPLVWNLIYKWSSYFEKELLPNYAQHGIKEESIFLTSYSNFKTYIERYKSWLFSHYDPETFASNYKFCHNDAQYGNLLLHNEFNPSDILITPQGETPGGSEEQPIINSTTNSKDSSLVVIDFEYSGPNFPAFDLANHFSEWMSDYHDPKMPHFIHHDKYPSQVQMLNMLKAYVEYDFQCPMSTYKAHKYNQEQNNFADLVQVEIKKLYNECVIWRPTVQIYWSFWGLIQNGPLKPSDMSVESLTSSVEERGIDSTYNIETGVNTLQIGENVDVEEDISSADDDFDYLKYTQQKTALVLGDLIGLSLIDKQSIDEKYQPLLKFVDSSLFDL</sequence>
<evidence type="ECO:0000256" key="1">
    <source>
        <dbReference type="ARBA" id="ARBA00038211"/>
    </source>
</evidence>
<name>G8Y6P2_PICSO</name>